<feature type="transmembrane region" description="Helical" evidence="1">
    <location>
        <begin position="12"/>
        <end position="33"/>
    </location>
</feature>
<feature type="transmembrane region" description="Helical" evidence="1">
    <location>
        <begin position="407"/>
        <end position="428"/>
    </location>
</feature>
<dbReference type="GO" id="GO:0016020">
    <property type="term" value="C:membrane"/>
    <property type="evidence" value="ECO:0007669"/>
    <property type="project" value="InterPro"/>
</dbReference>
<dbReference type="Proteomes" id="UP000325030">
    <property type="component" value="Chromosome"/>
</dbReference>
<dbReference type="SUPFAM" id="SSF81442">
    <property type="entry name" value="Cytochrome c oxidase subunit I-like"/>
    <property type="match status" value="1"/>
</dbReference>
<dbReference type="EMBL" id="AP018930">
    <property type="protein sequence ID" value="BBG26163.1"/>
    <property type="molecule type" value="Genomic_DNA"/>
</dbReference>
<evidence type="ECO:0000313" key="4">
    <source>
        <dbReference type="Proteomes" id="UP000325030"/>
    </source>
</evidence>
<feature type="transmembrane region" description="Helical" evidence="1">
    <location>
        <begin position="293"/>
        <end position="314"/>
    </location>
</feature>
<dbReference type="InterPro" id="IPR023616">
    <property type="entry name" value="Cyt_c_oxase-like_su1_dom"/>
</dbReference>
<evidence type="ECO:0000256" key="1">
    <source>
        <dbReference type="SAM" id="Phobius"/>
    </source>
</evidence>
<dbReference type="InterPro" id="IPR036927">
    <property type="entry name" value="Cyt_c_oxase-like_su1_sf"/>
</dbReference>
<feature type="transmembrane region" description="Helical" evidence="1">
    <location>
        <begin position="200"/>
        <end position="218"/>
    </location>
</feature>
<protein>
    <recommendedName>
        <fullName evidence="2">Cytochrome oxidase subunit I profile domain-containing protein</fullName>
    </recommendedName>
</protein>
<feature type="transmembrane region" description="Helical" evidence="1">
    <location>
        <begin position="53"/>
        <end position="76"/>
    </location>
</feature>
<keyword evidence="1" id="KW-0472">Membrane</keyword>
<organism evidence="3 4">
    <name type="scientific">Sulfuracidifex tepidarius</name>
    <dbReference type="NCBI Taxonomy" id="1294262"/>
    <lineage>
        <taxon>Archaea</taxon>
        <taxon>Thermoproteota</taxon>
        <taxon>Thermoprotei</taxon>
        <taxon>Sulfolobales</taxon>
        <taxon>Sulfolobaceae</taxon>
        <taxon>Sulfuracidifex</taxon>
    </lineage>
</organism>
<dbReference type="AlphaFoldDB" id="A0A510E0Z5"/>
<feature type="transmembrane region" description="Helical" evidence="1">
    <location>
        <begin position="363"/>
        <end position="387"/>
    </location>
</feature>
<sequence length="455" mass="51479">MRPVRLKEIDPMVLYFLGGISWLGITGVGAMNLRTYLLNEGSENFDGVYYFMLTLHGDSGMIAFVEFSAIALILYLNKIEGRKTIMNVTFLTSNLGLLIFFLGGPITGWYMLYPLSVQPISFIGIYQDYWISYVGLLIESFSMEICSLYLFTKAKGFSRIPAALMTFSIPFLALVSLLYILASNGYSFPPLIVDTLFWEYGSPATYFLTYSIIAFLYSSMRSYSERWRKWTVIPLAVLPFMIFANHLQTWPIPDWVRELSDFSTMFLTGFLGITFLNMVIPITTERGRSIKDFLNKVTLLGFAVSSAPSVILPFSFFDPEVHDTYFVVGSFHSIVWDFLVLGFLACFASFVSDRVEIGKGETLVKVGALTWLGSSTLLSYVMMAAGLYGLIRREIHFPLVFIPYMDLMSWLAFIALSGISLAFSVLLIRLASSSKMKLDSPTKRIENFLTILKRK</sequence>
<dbReference type="Pfam" id="PF00115">
    <property type="entry name" value="COX1"/>
    <property type="match status" value="1"/>
</dbReference>
<evidence type="ECO:0000259" key="2">
    <source>
        <dbReference type="PROSITE" id="PS50855"/>
    </source>
</evidence>
<dbReference type="PANTHER" id="PTHR10422">
    <property type="entry name" value="CYTOCHROME C OXIDASE SUBUNIT 1"/>
    <property type="match status" value="1"/>
</dbReference>
<feature type="domain" description="Cytochrome oxidase subunit I profile" evidence="2">
    <location>
        <begin position="13"/>
        <end position="455"/>
    </location>
</feature>
<feature type="transmembrane region" description="Helical" evidence="1">
    <location>
        <begin position="88"/>
        <end position="110"/>
    </location>
</feature>
<dbReference type="InterPro" id="IPR000883">
    <property type="entry name" value="Cyt_C_Oxase_1"/>
</dbReference>
<accession>A0A510E0Z5</accession>
<reference evidence="4" key="1">
    <citation type="submission" date="2018-09" db="EMBL/GenBank/DDBJ databases">
        <title>Complete Genome Sequencing of Sulfolobus sp. JCM 16834.</title>
        <authorList>
            <person name="Kato S."/>
            <person name="Itoh T."/>
            <person name="Ohkuma M."/>
        </authorList>
    </citation>
    <scope>NUCLEOTIDE SEQUENCE [LARGE SCALE GENOMIC DNA]</scope>
    <source>
        <strain evidence="4">IC-007</strain>
    </source>
</reference>
<name>A0A510E0Z5_9CREN</name>
<feature type="transmembrane region" description="Helical" evidence="1">
    <location>
        <begin position="162"/>
        <end position="180"/>
    </location>
</feature>
<proteinExistence type="predicted"/>
<feature type="transmembrane region" description="Helical" evidence="1">
    <location>
        <begin position="334"/>
        <end position="351"/>
    </location>
</feature>
<evidence type="ECO:0000313" key="3">
    <source>
        <dbReference type="EMBL" id="BBG26163.1"/>
    </source>
</evidence>
<dbReference type="GO" id="GO:0009060">
    <property type="term" value="P:aerobic respiration"/>
    <property type="evidence" value="ECO:0007669"/>
    <property type="project" value="InterPro"/>
</dbReference>
<feature type="transmembrane region" description="Helical" evidence="1">
    <location>
        <begin position="262"/>
        <end position="281"/>
    </location>
</feature>
<feature type="transmembrane region" description="Helical" evidence="1">
    <location>
        <begin position="130"/>
        <end position="150"/>
    </location>
</feature>
<dbReference type="GO" id="GO:0004129">
    <property type="term" value="F:cytochrome-c oxidase activity"/>
    <property type="evidence" value="ECO:0007669"/>
    <property type="project" value="InterPro"/>
</dbReference>
<feature type="transmembrane region" description="Helical" evidence="1">
    <location>
        <begin position="230"/>
        <end position="250"/>
    </location>
</feature>
<dbReference type="PROSITE" id="PS50855">
    <property type="entry name" value="COX1"/>
    <property type="match status" value="1"/>
</dbReference>
<dbReference type="GO" id="GO:0015990">
    <property type="term" value="P:electron transport coupled proton transport"/>
    <property type="evidence" value="ECO:0007669"/>
    <property type="project" value="TreeGrafter"/>
</dbReference>
<dbReference type="GO" id="GO:0022904">
    <property type="term" value="P:respiratory electron transport chain"/>
    <property type="evidence" value="ECO:0007669"/>
    <property type="project" value="TreeGrafter"/>
</dbReference>
<keyword evidence="1" id="KW-0812">Transmembrane</keyword>
<gene>
    <name evidence="3" type="ORF">IC007_0668</name>
</gene>
<dbReference type="GO" id="GO:0020037">
    <property type="term" value="F:heme binding"/>
    <property type="evidence" value="ECO:0007669"/>
    <property type="project" value="InterPro"/>
</dbReference>
<dbReference type="Gene3D" id="1.20.210.10">
    <property type="entry name" value="Cytochrome c oxidase-like, subunit I domain"/>
    <property type="match status" value="1"/>
</dbReference>
<dbReference type="PANTHER" id="PTHR10422:SF18">
    <property type="entry name" value="CYTOCHROME C OXIDASE SUBUNIT 1"/>
    <property type="match status" value="1"/>
</dbReference>
<keyword evidence="1" id="KW-1133">Transmembrane helix</keyword>